<feature type="compositionally biased region" description="Polar residues" evidence="1">
    <location>
        <begin position="160"/>
        <end position="172"/>
    </location>
</feature>
<evidence type="ECO:0000256" key="1">
    <source>
        <dbReference type="SAM" id="MobiDB-lite"/>
    </source>
</evidence>
<keyword evidence="3" id="KW-1185">Reference proteome</keyword>
<feature type="region of interest" description="Disordered" evidence="1">
    <location>
        <begin position="130"/>
        <end position="172"/>
    </location>
</feature>
<accession>A0A9D3M7Q0</accession>
<organism evidence="2 3">
    <name type="scientific">Anguilla anguilla</name>
    <name type="common">European freshwater eel</name>
    <name type="synonym">Muraena anguilla</name>
    <dbReference type="NCBI Taxonomy" id="7936"/>
    <lineage>
        <taxon>Eukaryota</taxon>
        <taxon>Metazoa</taxon>
        <taxon>Chordata</taxon>
        <taxon>Craniata</taxon>
        <taxon>Vertebrata</taxon>
        <taxon>Euteleostomi</taxon>
        <taxon>Actinopterygii</taxon>
        <taxon>Neopterygii</taxon>
        <taxon>Teleostei</taxon>
        <taxon>Anguilliformes</taxon>
        <taxon>Anguillidae</taxon>
        <taxon>Anguilla</taxon>
    </lineage>
</organism>
<dbReference type="AlphaFoldDB" id="A0A9D3M7Q0"/>
<proteinExistence type="predicted"/>
<reference evidence="2" key="1">
    <citation type="submission" date="2021-01" db="EMBL/GenBank/DDBJ databases">
        <title>A chromosome-scale assembly of European eel, Anguilla anguilla.</title>
        <authorList>
            <person name="Henkel C."/>
            <person name="Jong-Raadsen S.A."/>
            <person name="Dufour S."/>
            <person name="Weltzien F.-A."/>
            <person name="Palstra A.P."/>
            <person name="Pelster B."/>
            <person name="Spaink H.P."/>
            <person name="Van Den Thillart G.E."/>
            <person name="Jansen H."/>
            <person name="Zahm M."/>
            <person name="Klopp C."/>
            <person name="Cedric C."/>
            <person name="Louis A."/>
            <person name="Berthelot C."/>
            <person name="Parey E."/>
            <person name="Roest Crollius H."/>
            <person name="Montfort J."/>
            <person name="Robinson-Rechavi M."/>
            <person name="Bucao C."/>
            <person name="Bouchez O."/>
            <person name="Gislard M."/>
            <person name="Lluch J."/>
            <person name="Milhes M."/>
            <person name="Lampietro C."/>
            <person name="Lopez Roques C."/>
            <person name="Donnadieu C."/>
            <person name="Braasch I."/>
            <person name="Desvignes T."/>
            <person name="Postlethwait J."/>
            <person name="Bobe J."/>
            <person name="Guiguen Y."/>
            <person name="Dirks R."/>
        </authorList>
    </citation>
    <scope>NUCLEOTIDE SEQUENCE</scope>
    <source>
        <strain evidence="2">Tag_6206</strain>
        <tissue evidence="2">Liver</tissue>
    </source>
</reference>
<evidence type="ECO:0000313" key="2">
    <source>
        <dbReference type="EMBL" id="KAG5842320.1"/>
    </source>
</evidence>
<comment type="caution">
    <text evidence="2">The sequence shown here is derived from an EMBL/GenBank/DDBJ whole genome shotgun (WGS) entry which is preliminary data.</text>
</comment>
<protein>
    <submittedName>
        <fullName evidence="2">Uncharacterized protein</fullName>
    </submittedName>
</protein>
<sequence>MPLLKNGTNLEVNVLYQSSIGSFATSIKTTAGLFLAAALETAVTDKRELTSTCARAHTHTHVYTHTHTARLPLTQEVPFPSPLNNEQAQLSGPVRKQPLNCALVIKAEVTEKEKTEKRKKPWKAVSWCTESSHDSSEQHTDIHTHSPQTSTLTAHRHPHSQPTDIHTHSPQTSTLTAHGLFLKPAALVL</sequence>
<gene>
    <name evidence="2" type="ORF">ANANG_G00176370</name>
</gene>
<name>A0A9D3M7Q0_ANGAN</name>
<feature type="compositionally biased region" description="Basic and acidic residues" evidence="1">
    <location>
        <begin position="131"/>
        <end position="144"/>
    </location>
</feature>
<evidence type="ECO:0000313" key="3">
    <source>
        <dbReference type="Proteomes" id="UP001044222"/>
    </source>
</evidence>
<dbReference type="Proteomes" id="UP001044222">
    <property type="component" value="Chromosome 9"/>
</dbReference>
<dbReference type="EMBL" id="JAFIRN010000009">
    <property type="protein sequence ID" value="KAG5842320.1"/>
    <property type="molecule type" value="Genomic_DNA"/>
</dbReference>